<comment type="function">
    <text evidence="7">Functions as a peptidoglycan terminase that cleaves nascent peptidoglycan strands endolytically to terminate their elongation.</text>
</comment>
<evidence type="ECO:0000256" key="1">
    <source>
        <dbReference type="ARBA" id="ARBA00022475"/>
    </source>
</evidence>
<organism evidence="8 9">
    <name type="scientific">Candidatus Spechtbacteria bacterium RIFCSPLOWO2_01_FULL_43_12</name>
    <dbReference type="NCBI Taxonomy" id="1802162"/>
    <lineage>
        <taxon>Bacteria</taxon>
        <taxon>Candidatus Spechtiibacteriota</taxon>
    </lineage>
</organism>
<dbReference type="AlphaFoldDB" id="A0A1G2HFY0"/>
<dbReference type="GO" id="GO:0071555">
    <property type="term" value="P:cell wall organization"/>
    <property type="evidence" value="ECO:0007669"/>
    <property type="project" value="UniProtKB-KW"/>
</dbReference>
<dbReference type="Proteomes" id="UP000178835">
    <property type="component" value="Unassembled WGS sequence"/>
</dbReference>
<evidence type="ECO:0000256" key="4">
    <source>
        <dbReference type="ARBA" id="ARBA00023136"/>
    </source>
</evidence>
<name>A0A1G2HFY0_9BACT</name>
<dbReference type="CDD" id="cd08010">
    <property type="entry name" value="MltG_like"/>
    <property type="match status" value="1"/>
</dbReference>
<dbReference type="HAMAP" id="MF_02065">
    <property type="entry name" value="MltG"/>
    <property type="match status" value="1"/>
</dbReference>
<evidence type="ECO:0000256" key="5">
    <source>
        <dbReference type="ARBA" id="ARBA00023239"/>
    </source>
</evidence>
<evidence type="ECO:0000256" key="7">
    <source>
        <dbReference type="HAMAP-Rule" id="MF_02065"/>
    </source>
</evidence>
<evidence type="ECO:0000256" key="3">
    <source>
        <dbReference type="ARBA" id="ARBA00022989"/>
    </source>
</evidence>
<dbReference type="GO" id="GO:0005886">
    <property type="term" value="C:plasma membrane"/>
    <property type="evidence" value="ECO:0007669"/>
    <property type="project" value="UniProtKB-SubCell"/>
</dbReference>
<feature type="transmembrane region" description="Helical" evidence="7">
    <location>
        <begin position="7"/>
        <end position="31"/>
    </location>
</feature>
<dbReference type="PANTHER" id="PTHR30518:SF2">
    <property type="entry name" value="ENDOLYTIC MUREIN TRANSGLYCOSYLASE"/>
    <property type="match status" value="1"/>
</dbReference>
<dbReference type="NCBIfam" id="TIGR00247">
    <property type="entry name" value="endolytic transglycosylase MltG"/>
    <property type="match status" value="1"/>
</dbReference>
<dbReference type="Gene3D" id="3.30.1490.480">
    <property type="entry name" value="Endolytic murein transglycosylase"/>
    <property type="match status" value="2"/>
</dbReference>
<proteinExistence type="inferred from homology"/>
<reference evidence="8 9" key="1">
    <citation type="journal article" date="2016" name="Nat. Commun.">
        <title>Thousands of microbial genomes shed light on interconnected biogeochemical processes in an aquifer system.</title>
        <authorList>
            <person name="Anantharaman K."/>
            <person name="Brown C.T."/>
            <person name="Hug L.A."/>
            <person name="Sharon I."/>
            <person name="Castelle C.J."/>
            <person name="Probst A.J."/>
            <person name="Thomas B.C."/>
            <person name="Singh A."/>
            <person name="Wilkins M.J."/>
            <person name="Karaoz U."/>
            <person name="Brodie E.L."/>
            <person name="Williams K.H."/>
            <person name="Hubbard S.S."/>
            <person name="Banfield J.F."/>
        </authorList>
    </citation>
    <scope>NUCLEOTIDE SEQUENCE [LARGE SCALE GENOMIC DNA]</scope>
</reference>
<keyword evidence="6 7" id="KW-0961">Cell wall biogenesis/degradation</keyword>
<keyword evidence="2 7" id="KW-0812">Transmembrane</keyword>
<evidence type="ECO:0000256" key="2">
    <source>
        <dbReference type="ARBA" id="ARBA00022692"/>
    </source>
</evidence>
<dbReference type="EC" id="4.2.2.29" evidence="7"/>
<accession>A0A1G2HFY0</accession>
<feature type="site" description="Important for catalytic activity" evidence="7">
    <location>
        <position position="232"/>
    </location>
</feature>
<comment type="similarity">
    <text evidence="7">Belongs to the transglycosylase MltG family.</text>
</comment>
<dbReference type="EMBL" id="MHOH01000012">
    <property type="protein sequence ID" value="OGZ60808.1"/>
    <property type="molecule type" value="Genomic_DNA"/>
</dbReference>
<dbReference type="GO" id="GO:0009252">
    <property type="term" value="P:peptidoglycan biosynthetic process"/>
    <property type="evidence" value="ECO:0007669"/>
    <property type="project" value="UniProtKB-UniRule"/>
</dbReference>
<sequence>MKTFFKILLLFIIASDIFILAGFSVFAFRVFTPLDPDSRDSELVVIEKGSSLQQIADQLRREGMIRSSHSFIVYVVLEGKTSVLQAGIYDLSPSMTVKEITDIISKGSITDYKKITIPEGYTSSQIAGLLEDEGVLSHGQDLADFVNTSSQAAYQVYEYDFLNYVATATLEGFLFPDTYEFHVNSSASDVVDIFFYNFAQKTTGLFGNEALGQAANYSPYDILILASLLEKEVQTEEDMKLTAGVLYNRLEIGMPLQVDATLVYITGKKTGQITSSDKQIESPFNTYKYKGLPPAPISNPGLRAINAAMDPTPTDYIYYLSAPDGTTYFAVTLDEHNENKAKYLR</sequence>
<keyword evidence="1 7" id="KW-1003">Cell membrane</keyword>
<evidence type="ECO:0000313" key="8">
    <source>
        <dbReference type="EMBL" id="OGZ60808.1"/>
    </source>
</evidence>
<dbReference type="Pfam" id="PF02618">
    <property type="entry name" value="YceG"/>
    <property type="match status" value="1"/>
</dbReference>
<keyword evidence="5 7" id="KW-0456">Lyase</keyword>
<keyword evidence="4 7" id="KW-0472">Membrane</keyword>
<comment type="caution">
    <text evidence="8">The sequence shown here is derived from an EMBL/GenBank/DDBJ whole genome shotgun (WGS) entry which is preliminary data.</text>
</comment>
<evidence type="ECO:0000256" key="6">
    <source>
        <dbReference type="ARBA" id="ARBA00023316"/>
    </source>
</evidence>
<dbReference type="InterPro" id="IPR003770">
    <property type="entry name" value="MLTG-like"/>
</dbReference>
<protein>
    <recommendedName>
        <fullName evidence="7">Endolytic murein transglycosylase</fullName>
        <ecNumber evidence="7">4.2.2.29</ecNumber>
    </recommendedName>
    <alternativeName>
        <fullName evidence="7">Peptidoglycan lytic transglycosylase</fullName>
    </alternativeName>
    <alternativeName>
        <fullName evidence="7">Peptidoglycan polymerization terminase</fullName>
    </alternativeName>
</protein>
<keyword evidence="3 7" id="KW-1133">Transmembrane helix</keyword>
<gene>
    <name evidence="7" type="primary">mltG</name>
    <name evidence="8" type="ORF">A2919_01345</name>
</gene>
<comment type="catalytic activity">
    <reaction evidence="7">
        <text>a peptidoglycan chain = a peptidoglycan chain with N-acetyl-1,6-anhydromuramyl-[peptide] at the reducing end + a peptidoglycan chain with N-acetylglucosamine at the non-reducing end.</text>
        <dbReference type="EC" id="4.2.2.29"/>
    </reaction>
</comment>
<comment type="subcellular location">
    <subcellularLocation>
        <location evidence="7">Cell membrane</location>
        <topology evidence="7">Single-pass membrane protein</topology>
    </subcellularLocation>
</comment>
<dbReference type="Gene3D" id="3.30.160.60">
    <property type="entry name" value="Classic Zinc Finger"/>
    <property type="match status" value="1"/>
</dbReference>
<dbReference type="GO" id="GO:0008932">
    <property type="term" value="F:lytic endotransglycosylase activity"/>
    <property type="evidence" value="ECO:0007669"/>
    <property type="project" value="UniProtKB-UniRule"/>
</dbReference>
<evidence type="ECO:0000313" key="9">
    <source>
        <dbReference type="Proteomes" id="UP000178835"/>
    </source>
</evidence>
<dbReference type="PANTHER" id="PTHR30518">
    <property type="entry name" value="ENDOLYTIC MUREIN TRANSGLYCOSYLASE"/>
    <property type="match status" value="1"/>
</dbReference>